<sequence length="61" mass="6997">MKKILVVLTLLMLAGCTRQVLPNEVDPQIQKPSSAPERFIDTEYSVVCYWHYRDAISCVKV</sequence>
<dbReference type="Proteomes" id="UP000324257">
    <property type="component" value="Segment"/>
</dbReference>
<keyword evidence="2" id="KW-1185">Reference proteome</keyword>
<dbReference type="EMBL" id="MN062186">
    <property type="protein sequence ID" value="QEG09234.1"/>
    <property type="molecule type" value="Genomic_DNA"/>
</dbReference>
<gene>
    <name evidence="1" type="ORF">CPT_Pokken_011</name>
</gene>
<organism evidence="1 2">
    <name type="scientific">Stenotrophomonas phage Pokken</name>
    <dbReference type="NCBI Taxonomy" id="2596674"/>
    <lineage>
        <taxon>Viruses</taxon>
        <taxon>Duplodnaviria</taxon>
        <taxon>Heunggongvirae</taxon>
        <taxon>Uroviricota</taxon>
        <taxon>Caudoviricetes</taxon>
        <taxon>Schitoviridae</taxon>
        <taxon>Pokkenvirus</taxon>
        <taxon>Pokkenvirus pokken</taxon>
    </lineage>
</organism>
<evidence type="ECO:0000313" key="2">
    <source>
        <dbReference type="Proteomes" id="UP000324257"/>
    </source>
</evidence>
<dbReference type="PROSITE" id="PS51257">
    <property type="entry name" value="PROKAR_LIPOPROTEIN"/>
    <property type="match status" value="1"/>
</dbReference>
<protein>
    <submittedName>
        <fullName evidence="1">Uncharacterized protein</fullName>
    </submittedName>
</protein>
<name>A0A5B9N5K6_9CAUD</name>
<accession>A0A5B9N5K6</accession>
<proteinExistence type="predicted"/>
<reference evidence="2" key="1">
    <citation type="submission" date="2019-06" db="EMBL/GenBank/DDBJ databases">
        <title>The complete genome of Stenotrophomonas phage Pokken.</title>
        <authorList>
            <person name="Hayden A."/>
            <person name="Martinez N."/>
            <person name="Moreland R."/>
            <person name="Liu M."/>
            <person name="Gonzalez C.F."/>
            <person name="Ramsey J."/>
        </authorList>
    </citation>
    <scope>NUCLEOTIDE SEQUENCE [LARGE SCALE GENOMIC DNA]</scope>
</reference>
<evidence type="ECO:0000313" key="1">
    <source>
        <dbReference type="EMBL" id="QEG09234.1"/>
    </source>
</evidence>